<evidence type="ECO:0000313" key="2">
    <source>
        <dbReference type="Proteomes" id="UP001225605"/>
    </source>
</evidence>
<accession>A0ABU0X6T9</accession>
<name>A0ABU0X6T9_9PSEU</name>
<dbReference type="Proteomes" id="UP001225605">
    <property type="component" value="Unassembled WGS sequence"/>
</dbReference>
<dbReference type="Gene3D" id="1.20.910.10">
    <property type="entry name" value="Heme oxygenase-like"/>
    <property type="match status" value="1"/>
</dbReference>
<gene>
    <name evidence="1" type="ORF">CKY47_28405</name>
</gene>
<proteinExistence type="predicted"/>
<dbReference type="SUPFAM" id="SSF48613">
    <property type="entry name" value="Heme oxygenase-like"/>
    <property type="match status" value="1"/>
</dbReference>
<reference evidence="1 2" key="1">
    <citation type="submission" date="2017-06" db="EMBL/GenBank/DDBJ databases">
        <title>Cultured bacterium strain Saccharothrix yanglingensis Hhs.015.</title>
        <authorList>
            <person name="Xia Y."/>
        </authorList>
    </citation>
    <scope>NUCLEOTIDE SEQUENCE [LARGE SCALE GENOMIC DNA]</scope>
    <source>
        <strain evidence="1 2">Hhs.015</strain>
    </source>
</reference>
<organism evidence="1 2">
    <name type="scientific">Saccharothrix yanglingensis</name>
    <dbReference type="NCBI Taxonomy" id="659496"/>
    <lineage>
        <taxon>Bacteria</taxon>
        <taxon>Bacillati</taxon>
        <taxon>Actinomycetota</taxon>
        <taxon>Actinomycetes</taxon>
        <taxon>Pseudonocardiales</taxon>
        <taxon>Pseudonocardiaceae</taxon>
        <taxon>Saccharothrix</taxon>
    </lineage>
</organism>
<protein>
    <submittedName>
        <fullName evidence="1">Uncharacterized protein</fullName>
    </submittedName>
</protein>
<dbReference type="InterPro" id="IPR016084">
    <property type="entry name" value="Haem_Oase-like_multi-hlx"/>
</dbReference>
<keyword evidence="2" id="KW-1185">Reference proteome</keyword>
<evidence type="ECO:0000313" key="1">
    <source>
        <dbReference type="EMBL" id="MDQ2587842.1"/>
    </source>
</evidence>
<dbReference type="RefSeq" id="WP_306749455.1">
    <property type="nucleotide sequence ID" value="NZ_NSDM01000014.1"/>
</dbReference>
<sequence length="79" mass="9029">MDRPREVCSTDRRVREACGVEGDGVRFHEFDRIAAPEPFRDRSRALLDRAVERESLVGEADTAFRPNRAVFDDLSAAHR</sequence>
<comment type="caution">
    <text evidence="1">The sequence shown here is derived from an EMBL/GenBank/DDBJ whole genome shotgun (WGS) entry which is preliminary data.</text>
</comment>
<dbReference type="EMBL" id="NSDM01000014">
    <property type="protein sequence ID" value="MDQ2587842.1"/>
    <property type="molecule type" value="Genomic_DNA"/>
</dbReference>